<evidence type="ECO:0000259" key="2">
    <source>
        <dbReference type="Pfam" id="PF01243"/>
    </source>
</evidence>
<dbReference type="AlphaFoldDB" id="A0A6P2BMF4"/>
<organism evidence="3 4">
    <name type="scientific">Trebonia kvetii</name>
    <dbReference type="NCBI Taxonomy" id="2480626"/>
    <lineage>
        <taxon>Bacteria</taxon>
        <taxon>Bacillati</taxon>
        <taxon>Actinomycetota</taxon>
        <taxon>Actinomycetes</taxon>
        <taxon>Streptosporangiales</taxon>
        <taxon>Treboniaceae</taxon>
        <taxon>Trebonia</taxon>
    </lineage>
</organism>
<comment type="caution">
    <text evidence="3">The sequence shown here is derived from an EMBL/GenBank/DDBJ whole genome shotgun (WGS) entry which is preliminary data.</text>
</comment>
<dbReference type="InterPro" id="IPR052019">
    <property type="entry name" value="F420H2_bilvrd_red/Heme_oxyg"/>
</dbReference>
<accession>A0A6P2BMF4</accession>
<gene>
    <name evidence="3" type="ORF">EAS64_38875</name>
</gene>
<feature type="domain" description="Pyridoxamine 5'-phosphate oxidase N-terminal" evidence="2">
    <location>
        <begin position="49"/>
        <end position="179"/>
    </location>
</feature>
<dbReference type="OrthoDB" id="9812086at2"/>
<evidence type="ECO:0000313" key="4">
    <source>
        <dbReference type="Proteomes" id="UP000460272"/>
    </source>
</evidence>
<dbReference type="InterPro" id="IPR012349">
    <property type="entry name" value="Split_barrel_FMN-bd"/>
</dbReference>
<keyword evidence="4" id="KW-1185">Reference proteome</keyword>
<dbReference type="Pfam" id="PF01243">
    <property type="entry name" value="PNPOx_N"/>
    <property type="match status" value="1"/>
</dbReference>
<reference evidence="3 4" key="1">
    <citation type="submission" date="2018-11" db="EMBL/GenBank/DDBJ databases">
        <title>Trebonia kvetii gen.nov., sp.nov., a novel acidophilic actinobacterium, and proposal of the new actinobacterial family Treboniaceae fam. nov.</title>
        <authorList>
            <person name="Rapoport D."/>
            <person name="Sagova-Mareckova M."/>
            <person name="Sedlacek I."/>
            <person name="Provaznik J."/>
            <person name="Kralova S."/>
            <person name="Pavlinic D."/>
            <person name="Benes V."/>
            <person name="Kopecky J."/>
        </authorList>
    </citation>
    <scope>NUCLEOTIDE SEQUENCE [LARGE SCALE GENOMIC DNA]</scope>
    <source>
        <strain evidence="3 4">15Tr583</strain>
    </source>
</reference>
<evidence type="ECO:0000313" key="3">
    <source>
        <dbReference type="EMBL" id="TVZ00194.1"/>
    </source>
</evidence>
<proteinExistence type="predicted"/>
<dbReference type="GO" id="GO:0016627">
    <property type="term" value="F:oxidoreductase activity, acting on the CH-CH group of donors"/>
    <property type="evidence" value="ECO:0007669"/>
    <property type="project" value="TreeGrafter"/>
</dbReference>
<dbReference type="GO" id="GO:0005829">
    <property type="term" value="C:cytosol"/>
    <property type="evidence" value="ECO:0007669"/>
    <property type="project" value="TreeGrafter"/>
</dbReference>
<dbReference type="InterPro" id="IPR019967">
    <property type="entry name" value="F420-dep_enz_PPOX_Rv0121"/>
</dbReference>
<sequence length="182" mass="20820">MTSASLCPTELRRRAVLADRAPLVYRFSGLAWITQQATQWTIGQVRLTEEEARTRLAGARVARLATAGGDGQPHLVPVTFAMDGDLIYTAVDYKPKKSANLRRLRNIRENPRVALLADHYDEDWDLLWWVRIDGWASVVDDEQALQDPLDVLAERYEQYRDNRPHGPVIVIQVDHWKAWSST</sequence>
<keyword evidence="1" id="KW-0560">Oxidoreductase</keyword>
<dbReference type="InterPro" id="IPR011576">
    <property type="entry name" value="Pyridox_Oxase_N"/>
</dbReference>
<dbReference type="NCBIfam" id="TIGR03668">
    <property type="entry name" value="Rv0121_F420"/>
    <property type="match status" value="1"/>
</dbReference>
<evidence type="ECO:0000256" key="1">
    <source>
        <dbReference type="ARBA" id="ARBA00023002"/>
    </source>
</evidence>
<name>A0A6P2BMF4_9ACTN</name>
<dbReference type="Gene3D" id="2.30.110.10">
    <property type="entry name" value="Electron Transport, Fmn-binding Protein, Chain A"/>
    <property type="match status" value="1"/>
</dbReference>
<protein>
    <submittedName>
        <fullName evidence="3">TIGR03668 family PPOX class F420-dependent oxidoreductase</fullName>
    </submittedName>
</protein>
<dbReference type="EMBL" id="RPFW01000010">
    <property type="protein sequence ID" value="TVZ00194.1"/>
    <property type="molecule type" value="Genomic_DNA"/>
</dbReference>
<dbReference type="PANTHER" id="PTHR35176:SF2">
    <property type="entry name" value="F420H(2)-DEPENDENT REDUCTASE RV1155"/>
    <property type="match status" value="1"/>
</dbReference>
<dbReference type="Proteomes" id="UP000460272">
    <property type="component" value="Unassembled WGS sequence"/>
</dbReference>
<dbReference type="SUPFAM" id="SSF50475">
    <property type="entry name" value="FMN-binding split barrel"/>
    <property type="match status" value="1"/>
</dbReference>
<dbReference type="PANTHER" id="PTHR35176">
    <property type="entry name" value="HEME OXYGENASE HI_0854-RELATED"/>
    <property type="match status" value="1"/>
</dbReference>
<dbReference type="GO" id="GO:0070967">
    <property type="term" value="F:coenzyme F420 binding"/>
    <property type="evidence" value="ECO:0007669"/>
    <property type="project" value="TreeGrafter"/>
</dbReference>